<evidence type="ECO:0000256" key="2">
    <source>
        <dbReference type="ARBA" id="ARBA00022676"/>
    </source>
</evidence>
<dbReference type="PANTHER" id="PTHR48043">
    <property type="entry name" value="EG:EG0003.4 PROTEIN-RELATED"/>
    <property type="match status" value="1"/>
</dbReference>
<evidence type="ECO:0000256" key="1">
    <source>
        <dbReference type="ARBA" id="ARBA00009995"/>
    </source>
</evidence>
<dbReference type="InterPro" id="IPR002213">
    <property type="entry name" value="UDP_glucos_trans"/>
</dbReference>
<dbReference type="PANTHER" id="PTHR48043:SF145">
    <property type="entry name" value="FI06409P-RELATED"/>
    <property type="match status" value="1"/>
</dbReference>
<sequence length="430" mass="50287">MKILFHPIESWGHMNATIGVAQIMLKCGHQIIFAVTENVRGQFRKHGFQEIILKTEPITPPPPLDRQTDCVDFLMNSTDVFWEKEPLKKYSMFQKVFEIRVEEILQTEQQMKEILHDEKPDLILVDQILISPIIIRSGIPWVLIFSCNPISFHNDQRLPPPFSGLPIDDQSLWSKYRQEFKQTYHHYVISNQNFLMKHYGYEPLTYDGISPPSPYLNIYGFPEELDYNNIAPMPNNCFRIDTFCRSENEELNISKEFLHNHRDNKLIYISLGTLASIRFDLIKKILMILSQTKYGFIVSKGRFDDGFKLPDNMFGAKHLPQTKVLPLVDLVITHGGNNTVTESLLFGKPMIVMPFFADQYDNAQRLQENGYGARLDPFNYRQEDLINLVERLLNDQQLKQRLMVMAKRMQTSNLRDELAKRLERLVEMKN</sequence>
<reference evidence="4" key="2">
    <citation type="journal article" date="2022" name="Res Sq">
        <title>Comparative Genomics Reveals Insights into the Divergent Evolution of Astigmatic Mites and Household Pest Adaptations.</title>
        <authorList>
            <person name="Xiong Q."/>
            <person name="Wan A.T.-Y."/>
            <person name="Liu X.-Y."/>
            <person name="Fung C.S.-H."/>
            <person name="Xiao X."/>
            <person name="Malainual N."/>
            <person name="Hou J."/>
            <person name="Wang L."/>
            <person name="Wang M."/>
            <person name="Yang K."/>
            <person name="Cui Y."/>
            <person name="Leung E."/>
            <person name="Nong W."/>
            <person name="Shin S.-K."/>
            <person name="Au S."/>
            <person name="Jeong K.Y."/>
            <person name="Chew F.T."/>
            <person name="Hui J."/>
            <person name="Leung T.F."/>
            <person name="Tungtrongchitr A."/>
            <person name="Zhong N."/>
            <person name="Liu Z."/>
            <person name="Tsui S."/>
        </authorList>
    </citation>
    <scope>NUCLEOTIDE SEQUENCE</scope>
    <source>
        <strain evidence="4">Derf</strain>
        <tissue evidence="4">Whole organism</tissue>
    </source>
</reference>
<dbReference type="Pfam" id="PF00201">
    <property type="entry name" value="UDPGT"/>
    <property type="match status" value="1"/>
</dbReference>
<keyword evidence="5" id="KW-1185">Reference proteome</keyword>
<dbReference type="AlphaFoldDB" id="A0A922HVJ3"/>
<dbReference type="EMBL" id="ASGP02000005">
    <property type="protein sequence ID" value="KAH9507072.1"/>
    <property type="molecule type" value="Genomic_DNA"/>
</dbReference>
<dbReference type="InterPro" id="IPR050271">
    <property type="entry name" value="UDP-glycosyltransferase"/>
</dbReference>
<dbReference type="Proteomes" id="UP000790347">
    <property type="component" value="Unassembled WGS sequence"/>
</dbReference>
<dbReference type="CDD" id="cd03784">
    <property type="entry name" value="GT1_Gtf-like"/>
    <property type="match status" value="1"/>
</dbReference>
<comment type="similarity">
    <text evidence="1">Belongs to the UDP-glycosyltransferase family.</text>
</comment>
<evidence type="ECO:0000313" key="4">
    <source>
        <dbReference type="EMBL" id="KAH9507072.1"/>
    </source>
</evidence>
<comment type="caution">
    <text evidence="4">The sequence shown here is derived from an EMBL/GenBank/DDBJ whole genome shotgun (WGS) entry which is preliminary data.</text>
</comment>
<organism evidence="4 5">
    <name type="scientific">Dermatophagoides farinae</name>
    <name type="common">American house dust mite</name>
    <dbReference type="NCBI Taxonomy" id="6954"/>
    <lineage>
        <taxon>Eukaryota</taxon>
        <taxon>Metazoa</taxon>
        <taxon>Ecdysozoa</taxon>
        <taxon>Arthropoda</taxon>
        <taxon>Chelicerata</taxon>
        <taxon>Arachnida</taxon>
        <taxon>Acari</taxon>
        <taxon>Acariformes</taxon>
        <taxon>Sarcoptiformes</taxon>
        <taxon>Astigmata</taxon>
        <taxon>Psoroptidia</taxon>
        <taxon>Analgoidea</taxon>
        <taxon>Pyroglyphidae</taxon>
        <taxon>Dermatophagoidinae</taxon>
        <taxon>Dermatophagoides</taxon>
    </lineage>
</organism>
<keyword evidence="3" id="KW-0808">Transferase</keyword>
<name>A0A922HVJ3_DERFA</name>
<proteinExistence type="inferred from homology"/>
<protein>
    <submittedName>
        <fullName evidence="4">Uncharacterized protein</fullName>
    </submittedName>
</protein>
<dbReference type="GO" id="GO:0008194">
    <property type="term" value="F:UDP-glycosyltransferase activity"/>
    <property type="evidence" value="ECO:0007669"/>
    <property type="project" value="InterPro"/>
</dbReference>
<evidence type="ECO:0000313" key="5">
    <source>
        <dbReference type="Proteomes" id="UP000790347"/>
    </source>
</evidence>
<reference evidence="4" key="1">
    <citation type="submission" date="2013-05" db="EMBL/GenBank/DDBJ databases">
        <authorList>
            <person name="Yim A.K.Y."/>
            <person name="Chan T.F."/>
            <person name="Ji K.M."/>
            <person name="Liu X.Y."/>
            <person name="Zhou J.W."/>
            <person name="Li R.Q."/>
            <person name="Yang K.Y."/>
            <person name="Li J."/>
            <person name="Li M."/>
            <person name="Law P.T.W."/>
            <person name="Wu Y.L."/>
            <person name="Cai Z.L."/>
            <person name="Qin H."/>
            <person name="Bao Y."/>
            <person name="Leung R.K.K."/>
            <person name="Ng P.K.S."/>
            <person name="Zou J."/>
            <person name="Zhong X.J."/>
            <person name="Ran P.X."/>
            <person name="Zhong N.S."/>
            <person name="Liu Z.G."/>
            <person name="Tsui S.K.W."/>
        </authorList>
    </citation>
    <scope>NUCLEOTIDE SEQUENCE</scope>
    <source>
        <strain evidence="4">Derf</strain>
        <tissue evidence="4">Whole organism</tissue>
    </source>
</reference>
<dbReference type="SUPFAM" id="SSF53756">
    <property type="entry name" value="UDP-Glycosyltransferase/glycogen phosphorylase"/>
    <property type="match status" value="1"/>
</dbReference>
<dbReference type="Gene3D" id="3.40.50.2000">
    <property type="entry name" value="Glycogen Phosphorylase B"/>
    <property type="match status" value="2"/>
</dbReference>
<accession>A0A922HVJ3</accession>
<evidence type="ECO:0000256" key="3">
    <source>
        <dbReference type="ARBA" id="ARBA00022679"/>
    </source>
</evidence>
<gene>
    <name evidence="4" type="ORF">DERF_011775</name>
</gene>
<keyword evidence="2" id="KW-0328">Glycosyltransferase</keyword>